<dbReference type="OrthoDB" id="368366at2759"/>
<gene>
    <name evidence="2" type="ORF">PVBG_00840</name>
</gene>
<feature type="non-terminal residue" evidence="2">
    <location>
        <position position="1"/>
    </location>
</feature>
<protein>
    <submittedName>
        <fullName evidence="2">Uncharacterized protein</fullName>
    </submittedName>
</protein>
<feature type="transmembrane region" description="Helical" evidence="1">
    <location>
        <begin position="80"/>
        <end position="100"/>
    </location>
</feature>
<evidence type="ECO:0000313" key="3">
    <source>
        <dbReference type="Proteomes" id="UP000053327"/>
    </source>
</evidence>
<keyword evidence="1" id="KW-1133">Transmembrane helix</keyword>
<keyword evidence="1" id="KW-0812">Transmembrane</keyword>
<evidence type="ECO:0000256" key="1">
    <source>
        <dbReference type="SAM" id="Phobius"/>
    </source>
</evidence>
<proteinExistence type="predicted"/>
<organism evidence="2 3">
    <name type="scientific">Plasmodium vivax (strain Brazil I)</name>
    <dbReference type="NCBI Taxonomy" id="1033975"/>
    <lineage>
        <taxon>Eukaryota</taxon>
        <taxon>Sar</taxon>
        <taxon>Alveolata</taxon>
        <taxon>Apicomplexa</taxon>
        <taxon>Aconoidasida</taxon>
        <taxon>Haemosporida</taxon>
        <taxon>Plasmodiidae</taxon>
        <taxon>Plasmodium</taxon>
        <taxon>Plasmodium (Plasmodium)</taxon>
    </lineage>
</organism>
<reference evidence="2 3" key="1">
    <citation type="submission" date="2011-08" db="EMBL/GenBank/DDBJ databases">
        <title>The Genome Sequence of Plasmodium vivax Brazil I.</title>
        <authorList>
            <consortium name="The Broad Institute Genome Sequencing Platform"/>
            <consortium name="The Broad Institute Genome Sequencing Center for Infectious Disease"/>
            <person name="Neafsey D."/>
            <person name="Carlton J."/>
            <person name="Barnwell J."/>
            <person name="Collins W."/>
            <person name="Escalante A."/>
            <person name="Mullikin J."/>
            <person name="Saul A."/>
            <person name="Guigo R."/>
            <person name="Camara F."/>
            <person name="Young S.K."/>
            <person name="Zeng Q."/>
            <person name="Gargeya S."/>
            <person name="Fitzgerald M."/>
            <person name="Haas B."/>
            <person name="Abouelleil A."/>
            <person name="Alvarado L."/>
            <person name="Arachchi H.M."/>
            <person name="Berlin A."/>
            <person name="Brown A."/>
            <person name="Chapman S.B."/>
            <person name="Chen Z."/>
            <person name="Dunbar C."/>
            <person name="Freedman E."/>
            <person name="Gearin G."/>
            <person name="Gellesch M."/>
            <person name="Goldberg J."/>
            <person name="Griggs A."/>
            <person name="Gujja S."/>
            <person name="Heiman D."/>
            <person name="Howarth C."/>
            <person name="Larson L."/>
            <person name="Lui A."/>
            <person name="MacDonald P.J.P."/>
            <person name="Montmayeur A."/>
            <person name="Murphy C."/>
            <person name="Neiman D."/>
            <person name="Pearson M."/>
            <person name="Priest M."/>
            <person name="Roberts A."/>
            <person name="Saif S."/>
            <person name="Shea T."/>
            <person name="Shenoy N."/>
            <person name="Sisk P."/>
            <person name="Stolte C."/>
            <person name="Sykes S."/>
            <person name="Wortman J."/>
            <person name="Nusbaum C."/>
            <person name="Birren B."/>
        </authorList>
    </citation>
    <scope>NUCLEOTIDE SEQUENCE [LARGE SCALE GENOMIC DNA]</scope>
    <source>
        <strain evidence="2 3">Brazil I</strain>
    </source>
</reference>
<dbReference type="AlphaFoldDB" id="A0A0J9SL06"/>
<dbReference type="Proteomes" id="UP000053327">
    <property type="component" value="Unassembled WGS sequence"/>
</dbReference>
<name>A0A0J9SL06_PLAV1</name>
<evidence type="ECO:0000313" key="2">
    <source>
        <dbReference type="EMBL" id="KMZ83760.1"/>
    </source>
</evidence>
<keyword evidence="1" id="KW-0472">Membrane</keyword>
<sequence length="113" mass="13046">CHLHITSTRQWKRVANISPILCLALVRQLAGAPQRVNYLRLSRPQQIALPMNGEYAHKPPAYAWDVGVGLDALRQNIIDFILFCGFIASILGSFYFFYWLKTREMRNVCSKNY</sequence>
<dbReference type="EMBL" id="KQ234875">
    <property type="protein sequence ID" value="KMZ83760.1"/>
    <property type="molecule type" value="Genomic_DNA"/>
</dbReference>
<accession>A0A0J9SL06</accession>